<dbReference type="STRING" id="882083.SacmaDRAFT_0266"/>
<feature type="transmembrane region" description="Helical" evidence="1">
    <location>
        <begin position="174"/>
        <end position="196"/>
    </location>
</feature>
<feature type="transmembrane region" description="Helical" evidence="1">
    <location>
        <begin position="232"/>
        <end position="254"/>
    </location>
</feature>
<evidence type="ECO:0000313" key="3">
    <source>
        <dbReference type="Proteomes" id="UP000004926"/>
    </source>
</evidence>
<feature type="transmembrane region" description="Helical" evidence="1">
    <location>
        <begin position="60"/>
        <end position="80"/>
    </location>
</feature>
<proteinExistence type="predicted"/>
<feature type="transmembrane region" description="Helical" evidence="1">
    <location>
        <begin position="208"/>
        <end position="225"/>
    </location>
</feature>
<feature type="transmembrane region" description="Helical" evidence="1">
    <location>
        <begin position="128"/>
        <end position="154"/>
    </location>
</feature>
<dbReference type="eggNOG" id="ENOG50336S8">
    <property type="taxonomic scope" value="Bacteria"/>
</dbReference>
<feature type="transmembrane region" description="Helical" evidence="1">
    <location>
        <begin position="21"/>
        <end position="40"/>
    </location>
</feature>
<dbReference type="EMBL" id="CM001439">
    <property type="protein sequence ID" value="EHR48576.1"/>
    <property type="molecule type" value="Genomic_DNA"/>
</dbReference>
<feature type="transmembrane region" description="Helical" evidence="1">
    <location>
        <begin position="274"/>
        <end position="292"/>
    </location>
</feature>
<evidence type="ECO:0000313" key="2">
    <source>
        <dbReference type="EMBL" id="EHR48576.1"/>
    </source>
</evidence>
<sequence>MLEGMRKHGMRKHGMEKLRLAVGYAAIAGTLPYLALKFSWLSGGDLGVVDPEAMATPEMYFGNAFTAGMDVVAIVVALAFTHDWGNRLPAWLVLFPAWVGTGFLAPIVLSAPVIGFDLALGERPDDVLAHWVVPVVYGSFIWQGCTLLTAFVLYARQRWPHAFAAGRHLGRPGVLGGSGAALAVLTAVALLVRAYTGTGSPATRFVEGLVGVLALVAAAAVVARVRAPRRAWWPVVAGWTGSAAMFSGGFWATFTLAGFTASPGVGEVLVRSGQTLGGVLLAAALLGTARAASGAAASERARHAVPQR</sequence>
<keyword evidence="1" id="KW-1133">Transmembrane helix</keyword>
<feature type="transmembrane region" description="Helical" evidence="1">
    <location>
        <begin position="92"/>
        <end position="116"/>
    </location>
</feature>
<reference evidence="2 3" key="1">
    <citation type="journal article" date="2012" name="Stand. Genomic Sci.">
        <title>Genome sequence of the ocean sediment bacterium Saccharomonospora marina type strain (XMU15(T)).</title>
        <authorList>
            <person name="Klenk H.P."/>
            <person name="Lu M."/>
            <person name="Lucas S."/>
            <person name="Lapidus A."/>
            <person name="Copeland A."/>
            <person name="Pitluck S."/>
            <person name="Goodwin L.A."/>
            <person name="Han C."/>
            <person name="Tapia R."/>
            <person name="Brambilla E.M."/>
            <person name="Potter G."/>
            <person name="Land M."/>
            <person name="Ivanova N."/>
            <person name="Rohde M."/>
            <person name="Goker M."/>
            <person name="Detter J.C."/>
            <person name="Li W.J."/>
            <person name="Kyrpides N.C."/>
            <person name="Woyke T."/>
        </authorList>
    </citation>
    <scope>NUCLEOTIDE SEQUENCE [LARGE SCALE GENOMIC DNA]</scope>
    <source>
        <strain evidence="2 3">XMU15</strain>
    </source>
</reference>
<gene>
    <name evidence="2" type="ORF">SacmaDRAFT_0266</name>
</gene>
<dbReference type="Proteomes" id="UP000004926">
    <property type="component" value="Chromosome"/>
</dbReference>
<keyword evidence="1" id="KW-0812">Transmembrane</keyword>
<keyword evidence="3" id="KW-1185">Reference proteome</keyword>
<organism evidence="2 3">
    <name type="scientific">Saccharomonospora marina XMU15</name>
    <dbReference type="NCBI Taxonomy" id="882083"/>
    <lineage>
        <taxon>Bacteria</taxon>
        <taxon>Bacillati</taxon>
        <taxon>Actinomycetota</taxon>
        <taxon>Actinomycetes</taxon>
        <taxon>Pseudonocardiales</taxon>
        <taxon>Pseudonocardiaceae</taxon>
        <taxon>Saccharomonospora</taxon>
    </lineage>
</organism>
<keyword evidence="1" id="KW-0472">Membrane</keyword>
<evidence type="ECO:0000256" key="1">
    <source>
        <dbReference type="SAM" id="Phobius"/>
    </source>
</evidence>
<protein>
    <recommendedName>
        <fullName evidence="4">DUF998 domain-containing protein</fullName>
    </recommendedName>
</protein>
<dbReference type="HOGENOM" id="CLU_054199_0_0_11"/>
<dbReference type="AlphaFoldDB" id="H5X0B6"/>
<accession>H5X0B6</accession>
<name>H5X0B6_9PSEU</name>
<evidence type="ECO:0008006" key="4">
    <source>
        <dbReference type="Google" id="ProtNLM"/>
    </source>
</evidence>